<accession>A0AA88XT66</accession>
<reference evidence="5" key="1">
    <citation type="submission" date="2019-08" db="EMBL/GenBank/DDBJ databases">
        <title>The improved chromosome-level genome for the pearl oyster Pinctada fucata martensii using PacBio sequencing and Hi-C.</title>
        <authorList>
            <person name="Zheng Z."/>
        </authorList>
    </citation>
    <scope>NUCLEOTIDE SEQUENCE</scope>
    <source>
        <strain evidence="5">ZZ-2019</strain>
        <tissue evidence="5">Adductor muscle</tissue>
    </source>
</reference>
<evidence type="ECO:0000256" key="4">
    <source>
        <dbReference type="ARBA" id="ARBA00023157"/>
    </source>
</evidence>
<keyword evidence="6" id="KW-1185">Reference proteome</keyword>
<comment type="similarity">
    <text evidence="2">Belongs to the dermatopontin family.</text>
</comment>
<evidence type="ECO:0000256" key="2">
    <source>
        <dbReference type="ARBA" id="ARBA00008712"/>
    </source>
</evidence>
<dbReference type="InterPro" id="IPR026645">
    <property type="entry name" value="Dermatopontin"/>
</dbReference>
<evidence type="ECO:0000313" key="5">
    <source>
        <dbReference type="EMBL" id="KAK3091274.1"/>
    </source>
</evidence>
<sequence>MDFYCPSNGYINGFYSVHNSEKEDRIMKFRCCNLPGSIFSSHEQSSSELLSYRTVRRPLSVENSSTFSTSSPEPLNRFS</sequence>
<comment type="caution">
    <text evidence="5">The sequence shown here is derived from an EMBL/GenBank/DDBJ whole genome shotgun (WGS) entry which is preliminary data.</text>
</comment>
<dbReference type="EMBL" id="VSWD01000010">
    <property type="protein sequence ID" value="KAK3091274.1"/>
    <property type="molecule type" value="Genomic_DNA"/>
</dbReference>
<name>A0AA88XT66_PINIB</name>
<evidence type="ECO:0000256" key="1">
    <source>
        <dbReference type="ARBA" id="ARBA00004613"/>
    </source>
</evidence>
<dbReference type="Pfam" id="PF14704">
    <property type="entry name" value="DERM"/>
    <property type="match status" value="1"/>
</dbReference>
<gene>
    <name evidence="5" type="ORF">FSP39_018515</name>
</gene>
<organism evidence="5 6">
    <name type="scientific">Pinctada imbricata</name>
    <name type="common">Atlantic pearl-oyster</name>
    <name type="synonym">Pinctada martensii</name>
    <dbReference type="NCBI Taxonomy" id="66713"/>
    <lineage>
        <taxon>Eukaryota</taxon>
        <taxon>Metazoa</taxon>
        <taxon>Spiralia</taxon>
        <taxon>Lophotrochozoa</taxon>
        <taxon>Mollusca</taxon>
        <taxon>Bivalvia</taxon>
        <taxon>Autobranchia</taxon>
        <taxon>Pteriomorphia</taxon>
        <taxon>Pterioida</taxon>
        <taxon>Pterioidea</taxon>
        <taxon>Pteriidae</taxon>
        <taxon>Pinctada</taxon>
    </lineage>
</organism>
<dbReference type="GO" id="GO:0005576">
    <property type="term" value="C:extracellular region"/>
    <property type="evidence" value="ECO:0007669"/>
    <property type="project" value="UniProtKB-SubCell"/>
</dbReference>
<proteinExistence type="inferred from homology"/>
<keyword evidence="4" id="KW-1015">Disulfide bond</keyword>
<comment type="subcellular location">
    <subcellularLocation>
        <location evidence="1">Secreted</location>
    </subcellularLocation>
</comment>
<evidence type="ECO:0000256" key="3">
    <source>
        <dbReference type="ARBA" id="ARBA00022525"/>
    </source>
</evidence>
<evidence type="ECO:0000313" key="6">
    <source>
        <dbReference type="Proteomes" id="UP001186944"/>
    </source>
</evidence>
<keyword evidence="3" id="KW-0964">Secreted</keyword>
<dbReference type="Proteomes" id="UP001186944">
    <property type="component" value="Unassembled WGS sequence"/>
</dbReference>
<protein>
    <submittedName>
        <fullName evidence="5">Uncharacterized protein</fullName>
    </submittedName>
</protein>
<dbReference type="AlphaFoldDB" id="A0AA88XT66"/>